<dbReference type="InterPro" id="IPR036465">
    <property type="entry name" value="vWFA_dom_sf"/>
</dbReference>
<name>A0A250IY44_9BACT</name>
<dbReference type="KEGG" id="cfus:CYFUS_001505"/>
<evidence type="ECO:0000313" key="1">
    <source>
        <dbReference type="EMBL" id="ATB36091.1"/>
    </source>
</evidence>
<accession>A0A250IY44</accession>
<dbReference type="Gene3D" id="3.40.50.410">
    <property type="entry name" value="von Willebrand factor, type A domain"/>
    <property type="match status" value="1"/>
</dbReference>
<dbReference type="RefSeq" id="WP_157758300.1">
    <property type="nucleotide sequence ID" value="NZ_CP022098.1"/>
</dbReference>
<evidence type="ECO:0000313" key="2">
    <source>
        <dbReference type="Proteomes" id="UP000217257"/>
    </source>
</evidence>
<gene>
    <name evidence="1" type="ORF">CYFUS_001505</name>
</gene>
<sequence>MMRINLDTLRRAWKPAFSRKVALASGVVVVGAVGLAAMESRSGLIGTPDPAACCTSAVATGDAMISPAIGADKDFFEVPSSPPSIMFLLGNNRSMQEFPTYLPEPKTPSAPIATAKQGDKGYSDPAYGDFTDTGCSDAELVDAMKWFDKDSPDPEKNGSIPYDNDSDLGSPFFDPSVYYQSRGWRVAWNGNGEDYPYSMSPTFDSLTSYDAASGCRNIANVYEYYNRNPISYNECLSCLASKGWWRGPIIPFGKNTKNGTLGPKQYDDEPTFPSESRRKWVLSGRVLNVRPPKFVVARKVLKNVIDEATNVRMGVATFGGDRGWYDPPWVLQDILPGCSYSYPEMNEAQLNRPKLRAAVNNVVFRHNERAIGEALFGLGGYFSSQGQDSRWSLWFDQTNIGNTTGGKHPNYWPGNPYGGTIDNPYPPYQTGGAYGRSSDEWLKAQYTDPVTGAVLPGQRFEQPGDNKSVCFACQVSSIIVVTDGAPKYDNSVPITKMMKLLVEAGARHELPGGPLVKFSPENPETNPDVGGINYCGEFGVDKTQCDYTDYNWPHGMGVGNKNFMDDVAFFLAHSDLRTADSREAQSKGVQSVRTYTIGYGDNSPMLQSIAKAGKGKFYRADSGPQLREALLAALGDIKQLSTSFASANIAGVQTGGLQSSTFVPRFVPRRNRPYEGHLYRFFYFNEFSQGCEKVEPGKTHAADLNGDGDCDDAFFLDKPSSYNAKGEPVFSPQDIVQENDEGVWVQVYTATVDTKGVLRGGTPAEPFWDLAETLNLRKAGTKCNLDNPLDPQGGRCIFTLIDRNKDGKFTDADNPPVEFHEDNVADLKGYLLPFQDKFCGTLFPRAGTGTVWTGSAADQELCAKLLIRFVRGMDVLDYDGDNVRAEGRPCADELLDAEAPPASSKPDAEDLQHAKRQKTCKLADIFHSTPVTVEPPVDPFLCSLGLSSQCVSTLYEDFKYTVTSEPLCGTGTSAKPCYKATPMATPVSQTKRYGVYNDYMDDLTVSARDRIALVGSNGGMLHAVHVGKAILDSTTGKPTGYDVGTGQEMWAFIPPDLMPKLNQMILVHEYFVDGTAMVRDIWADGAVSGTRDGVKQKEEFRTIAVVTERAGGQRYMALDVTDPYLMFKAVKGGTGSAFKPFRWMFPNACDPESLSMGQSWSNFAPKPPPIGPVRLKSAASSPASDRDRGWEERWAAVLNGGYSPDLSRGRGVYMVDAWSGEKLWSAEARPGANAGNYAAVLNTMQPVAASASLVDIGKGEGLQRDLDGFFDTMIVGDMGGQVWTFRFKEPGELDTTTGQVKNWFGARSLEVQRDDTAVNGHQKAPFFHVASTVLQPDTGWLRSFIGTGDRQHLRTTPGEDCSADDLLACIRLKCDVKASFIAEVNGQQRTSTIEYKAGVLTSNTESWQNTIGAACSASKMQLTELKYSCPGPAYGTTVYDEKTLATESSCALTNGNWECKRSPLNTSDHHDQLLSPDELTTVGTNRYFGFHSYGGNKRIFTTAEGAVAFDKLRVTDKPNVTCEGLNCSLVDMTILDSYISKQTAVNGVEQRYISNVNLAKLKAIAPGPEAPGWFIRYTNSKAERTASGSTVLAGVVFWSSFAPVTEAGTDVCSLSGMNDRSYSWQADAITGLPDQAQGFKTNDGFIFSRETKTAAPPGEPTPVIAISATGGIRYQVALSAAGSAPVTETLSSRKNTTPDISWMEVPRNLHECRHENSDACSDGEVVTP</sequence>
<dbReference type="EMBL" id="CP022098">
    <property type="protein sequence ID" value="ATB36091.1"/>
    <property type="molecule type" value="Genomic_DNA"/>
</dbReference>
<organism evidence="1 2">
    <name type="scientific">Cystobacter fuscus</name>
    <dbReference type="NCBI Taxonomy" id="43"/>
    <lineage>
        <taxon>Bacteria</taxon>
        <taxon>Pseudomonadati</taxon>
        <taxon>Myxococcota</taxon>
        <taxon>Myxococcia</taxon>
        <taxon>Myxococcales</taxon>
        <taxon>Cystobacterineae</taxon>
        <taxon>Archangiaceae</taxon>
        <taxon>Cystobacter</taxon>
    </lineage>
</organism>
<proteinExistence type="predicted"/>
<reference evidence="1 2" key="1">
    <citation type="submission" date="2017-06" db="EMBL/GenBank/DDBJ databases">
        <title>Sequencing and comparative analysis of myxobacterial genomes.</title>
        <authorList>
            <person name="Rupp O."/>
            <person name="Goesmann A."/>
            <person name="Sogaard-Andersen L."/>
        </authorList>
    </citation>
    <scope>NUCLEOTIDE SEQUENCE [LARGE SCALE GENOMIC DNA]</scope>
    <source>
        <strain evidence="1 2">DSM 52655</strain>
    </source>
</reference>
<protein>
    <recommendedName>
        <fullName evidence="3">PilC beta-propeller domain-containing protein</fullName>
    </recommendedName>
</protein>
<evidence type="ECO:0008006" key="3">
    <source>
        <dbReference type="Google" id="ProtNLM"/>
    </source>
</evidence>
<dbReference type="Proteomes" id="UP000217257">
    <property type="component" value="Chromosome"/>
</dbReference>